<dbReference type="InterPro" id="IPR041629">
    <property type="entry name" value="SCP_3"/>
</dbReference>
<dbReference type="Proteomes" id="UP000014417">
    <property type="component" value="Unassembled WGS sequence"/>
</dbReference>
<dbReference type="AlphaFoldDB" id="S2W054"/>
<sequence>MTLLAARAKAALERVADTFCLQLAEVANSGRCEAKEAATLLYMANTCLLSLNNPTSGSPGTLSDHLYQRGLQSDATQESIEELAATTTSVLLRQLAPLSGDLLSTINDSSLPNTVNTQYGIARLMDYLRANIIELCVLIYSAGETPTRQLLGEAIRALLSVLAERYPGQSIEVRVPPYSAVQVGAFGDGPTHRRGTPPNVVETDAKTFLALATGLDDWDRVFSSGRLSVSGAHADETERMLPIYQVRP</sequence>
<dbReference type="HOGENOM" id="CLU_976139_0_0_11"/>
<name>S2W054_9ACTN</name>
<dbReference type="PATRIC" id="fig|883161.3.peg.670"/>
<feature type="domain" description="Bacterial SCP orthologue" evidence="1">
    <location>
        <begin position="148"/>
        <end position="243"/>
    </location>
</feature>
<evidence type="ECO:0000313" key="3">
    <source>
        <dbReference type="Proteomes" id="UP000014417"/>
    </source>
</evidence>
<evidence type="ECO:0000313" key="2">
    <source>
        <dbReference type="EMBL" id="EPD33138.1"/>
    </source>
</evidence>
<protein>
    <recommendedName>
        <fullName evidence="1">Bacterial SCP orthologue domain-containing protein</fullName>
    </recommendedName>
</protein>
<accession>S2W054</accession>
<dbReference type="EMBL" id="AGZR01000005">
    <property type="protein sequence ID" value="EPD33138.1"/>
    <property type="molecule type" value="Genomic_DNA"/>
</dbReference>
<comment type="caution">
    <text evidence="2">The sequence shown here is derived from an EMBL/GenBank/DDBJ whole genome shotgun (WGS) entry which is preliminary data.</text>
</comment>
<proteinExistence type="predicted"/>
<dbReference type="Gene3D" id="3.30.1050.40">
    <property type="match status" value="1"/>
</dbReference>
<gene>
    <name evidence="2" type="ORF">HMPREF9306_00669</name>
</gene>
<keyword evidence="3" id="KW-1185">Reference proteome</keyword>
<dbReference type="STRING" id="883161.HMPREF9306_00669"/>
<evidence type="ECO:0000259" key="1">
    <source>
        <dbReference type="Pfam" id="PF17844"/>
    </source>
</evidence>
<reference evidence="2 3" key="1">
    <citation type="submission" date="2013-04" db="EMBL/GenBank/DDBJ databases">
        <title>The Genome Sequence of Propionimicrobium lymphophilum ACS-093-V-SCH5.</title>
        <authorList>
            <consortium name="The Broad Institute Genomics Platform"/>
            <person name="Earl A."/>
            <person name="Ward D."/>
            <person name="Feldgarden M."/>
            <person name="Gevers D."/>
            <person name="Saerens B."/>
            <person name="Vaneechoutte M."/>
            <person name="Walker B."/>
            <person name="Young S."/>
            <person name="Zeng Q."/>
            <person name="Gargeya S."/>
            <person name="Fitzgerald M."/>
            <person name="Haas B."/>
            <person name="Abouelleil A."/>
            <person name="Allen A.W."/>
            <person name="Alvarado L."/>
            <person name="Arachchi H.M."/>
            <person name="Berlin A.M."/>
            <person name="Chapman S.B."/>
            <person name="Gainer-Dewar J."/>
            <person name="Goldberg J."/>
            <person name="Griggs A."/>
            <person name="Gujja S."/>
            <person name="Hansen M."/>
            <person name="Howarth C."/>
            <person name="Imamovic A."/>
            <person name="Ireland A."/>
            <person name="Larimer J."/>
            <person name="McCowan C."/>
            <person name="Murphy C."/>
            <person name="Pearson M."/>
            <person name="Poon T.W."/>
            <person name="Priest M."/>
            <person name="Roberts A."/>
            <person name="Saif S."/>
            <person name="Shea T."/>
            <person name="Sisk P."/>
            <person name="Sykes S."/>
            <person name="Wortman J."/>
            <person name="Nusbaum C."/>
            <person name="Birren B."/>
        </authorList>
    </citation>
    <scope>NUCLEOTIDE SEQUENCE [LARGE SCALE GENOMIC DNA]</scope>
    <source>
        <strain evidence="2 3">ACS-093-V-SCH5</strain>
    </source>
</reference>
<dbReference type="Pfam" id="PF17844">
    <property type="entry name" value="SCP_3"/>
    <property type="match status" value="1"/>
</dbReference>
<organism evidence="2 3">
    <name type="scientific">Propionimicrobium lymphophilum ACS-093-V-SCH5</name>
    <dbReference type="NCBI Taxonomy" id="883161"/>
    <lineage>
        <taxon>Bacteria</taxon>
        <taxon>Bacillati</taxon>
        <taxon>Actinomycetota</taxon>
        <taxon>Actinomycetes</taxon>
        <taxon>Propionibacteriales</taxon>
        <taxon>Propionibacteriaceae</taxon>
        <taxon>Propionimicrobium</taxon>
    </lineage>
</organism>